<keyword evidence="2" id="KW-1185">Reference proteome</keyword>
<name>A0A2V4DMZ4_9GAMM</name>
<dbReference type="Proteomes" id="UP000247673">
    <property type="component" value="Unassembled WGS sequence"/>
</dbReference>
<evidence type="ECO:0000313" key="1">
    <source>
        <dbReference type="EMBL" id="PXY91375.1"/>
    </source>
</evidence>
<reference evidence="1 2" key="1">
    <citation type="submission" date="2018-05" db="EMBL/GenBank/DDBJ databases">
        <title>Reference genomes for bee gut microbiota database.</title>
        <authorList>
            <person name="Ellegaard K.M."/>
        </authorList>
    </citation>
    <scope>NUCLEOTIDE SEQUENCE [LARGE SCALE GENOMIC DNA]</scope>
    <source>
        <strain evidence="1 2">ESL0172</strain>
    </source>
</reference>
<accession>A0A2V4DMZ4</accession>
<dbReference type="AlphaFoldDB" id="A0A2V4DMZ4"/>
<gene>
    <name evidence="1" type="ORF">DKK78_03320</name>
</gene>
<sequence>MYKITLLEPKPQHLSELPSGAFFVCHPSNDSCILMLLNYSQSLCEKLGITTKKFDELFLICNVETGDIECLEKAKEASMQVYPIEPTAESLVYKLVLK</sequence>
<dbReference type="RefSeq" id="WP_110447346.1">
    <property type="nucleotide sequence ID" value="NZ_CP132381.1"/>
</dbReference>
<evidence type="ECO:0000313" key="2">
    <source>
        <dbReference type="Proteomes" id="UP000247673"/>
    </source>
</evidence>
<organism evidence="1 2">
    <name type="scientific">Gilliamella apis</name>
    <dbReference type="NCBI Taxonomy" id="1970738"/>
    <lineage>
        <taxon>Bacteria</taxon>
        <taxon>Pseudomonadati</taxon>
        <taxon>Pseudomonadota</taxon>
        <taxon>Gammaproteobacteria</taxon>
        <taxon>Orbales</taxon>
        <taxon>Orbaceae</taxon>
        <taxon>Gilliamella</taxon>
    </lineage>
</organism>
<comment type="caution">
    <text evidence="1">The sequence shown here is derived from an EMBL/GenBank/DDBJ whole genome shotgun (WGS) entry which is preliminary data.</text>
</comment>
<dbReference type="EMBL" id="QGLO01000004">
    <property type="protein sequence ID" value="PXY91375.1"/>
    <property type="molecule type" value="Genomic_DNA"/>
</dbReference>
<proteinExistence type="predicted"/>
<protein>
    <submittedName>
        <fullName evidence="1">Uncharacterized protein</fullName>
    </submittedName>
</protein>